<feature type="compositionally biased region" description="Polar residues" evidence="1">
    <location>
        <begin position="73"/>
        <end position="90"/>
    </location>
</feature>
<sequence>MKCLLWSLFQIQLSLSLRSWTLSEVSRVSSYVGGFRLQLSPDARGHPVDMCGFSAVTCRPQGVAFLRAGRTGPPSSHPSGQQWAVRSQTGRPLASDRAGSCGPAGACEAPPANHRAGRAATGGARAAPWRVSVPDIQVGETSTSPHSHSLQNGREPCGQQMWPWPQLWQNVALGLPATTNLCRPHPLESKMWGQLYLPPQAVPHRGRVDSESRVRLRPAPRPPEGCRPWVLCCGTIPEPPTASLSEVPLPGPVSQLSVKGAVVDGCGWGAGVAPGLPPPRDVDEASVSSEGTRALLGPSEMQDPKPEAGAWSLAAAAAAALLPPRAGEPRAAAGGRQERRAGAAALTPGRLSP</sequence>
<evidence type="ECO:0000313" key="4">
    <source>
        <dbReference type="Proteomes" id="UP000593571"/>
    </source>
</evidence>
<feature type="region of interest" description="Disordered" evidence="1">
    <location>
        <begin position="274"/>
        <end position="307"/>
    </location>
</feature>
<evidence type="ECO:0000313" key="3">
    <source>
        <dbReference type="EMBL" id="KAF6496207.1"/>
    </source>
</evidence>
<accession>A0A7J8JH73</accession>
<proteinExistence type="predicted"/>
<organism evidence="3 4">
    <name type="scientific">Rousettus aegyptiacus</name>
    <name type="common">Egyptian fruit bat</name>
    <name type="synonym">Pteropus aegyptiacus</name>
    <dbReference type="NCBI Taxonomy" id="9407"/>
    <lineage>
        <taxon>Eukaryota</taxon>
        <taxon>Metazoa</taxon>
        <taxon>Chordata</taxon>
        <taxon>Craniata</taxon>
        <taxon>Vertebrata</taxon>
        <taxon>Euteleostomi</taxon>
        <taxon>Mammalia</taxon>
        <taxon>Eutheria</taxon>
        <taxon>Laurasiatheria</taxon>
        <taxon>Chiroptera</taxon>
        <taxon>Yinpterochiroptera</taxon>
        <taxon>Pteropodoidea</taxon>
        <taxon>Pteropodidae</taxon>
        <taxon>Rousettinae</taxon>
        <taxon>Rousettus</taxon>
    </lineage>
</organism>
<comment type="caution">
    <text evidence="3">The sequence shown here is derived from an EMBL/GenBank/DDBJ whole genome shotgun (WGS) entry which is preliminary data.</text>
</comment>
<name>A0A7J8JH73_ROUAE</name>
<feature type="compositionally biased region" description="Low complexity" evidence="1">
    <location>
        <begin position="325"/>
        <end position="335"/>
    </location>
</feature>
<feature type="compositionally biased region" description="Low complexity" evidence="1">
    <location>
        <begin position="98"/>
        <end position="127"/>
    </location>
</feature>
<dbReference type="AlphaFoldDB" id="A0A7J8JH73"/>
<dbReference type="Proteomes" id="UP000593571">
    <property type="component" value="Unassembled WGS sequence"/>
</dbReference>
<protein>
    <submittedName>
        <fullName evidence="3">Uncharacterized protein</fullName>
    </submittedName>
</protein>
<feature type="region of interest" description="Disordered" evidence="1">
    <location>
        <begin position="325"/>
        <end position="353"/>
    </location>
</feature>
<evidence type="ECO:0000256" key="2">
    <source>
        <dbReference type="SAM" id="SignalP"/>
    </source>
</evidence>
<dbReference type="EMBL" id="JACASE010000002">
    <property type="protein sequence ID" value="KAF6496207.1"/>
    <property type="molecule type" value="Genomic_DNA"/>
</dbReference>
<feature type="signal peptide" evidence="2">
    <location>
        <begin position="1"/>
        <end position="16"/>
    </location>
</feature>
<keyword evidence="2" id="KW-0732">Signal</keyword>
<reference evidence="3 4" key="1">
    <citation type="journal article" date="2020" name="Nature">
        <title>Six reference-quality genomes reveal evolution of bat adaptations.</title>
        <authorList>
            <person name="Jebb D."/>
            <person name="Huang Z."/>
            <person name="Pippel M."/>
            <person name="Hughes G.M."/>
            <person name="Lavrichenko K."/>
            <person name="Devanna P."/>
            <person name="Winkler S."/>
            <person name="Jermiin L.S."/>
            <person name="Skirmuntt E.C."/>
            <person name="Katzourakis A."/>
            <person name="Burkitt-Gray L."/>
            <person name="Ray D.A."/>
            <person name="Sullivan K.A.M."/>
            <person name="Roscito J.G."/>
            <person name="Kirilenko B.M."/>
            <person name="Davalos L.M."/>
            <person name="Corthals A.P."/>
            <person name="Power M.L."/>
            <person name="Jones G."/>
            <person name="Ransome R.D."/>
            <person name="Dechmann D.K.N."/>
            <person name="Locatelli A.G."/>
            <person name="Puechmaille S.J."/>
            <person name="Fedrigo O."/>
            <person name="Jarvis E.D."/>
            <person name="Hiller M."/>
            <person name="Vernes S.C."/>
            <person name="Myers E.W."/>
            <person name="Teeling E.C."/>
        </authorList>
    </citation>
    <scope>NUCLEOTIDE SEQUENCE [LARGE SCALE GENOMIC DNA]</scope>
    <source>
        <strain evidence="3">MRouAeg1</strain>
        <tissue evidence="3">Muscle</tissue>
    </source>
</reference>
<evidence type="ECO:0000256" key="1">
    <source>
        <dbReference type="SAM" id="MobiDB-lite"/>
    </source>
</evidence>
<feature type="chain" id="PRO_5029598894" evidence="2">
    <location>
        <begin position="17"/>
        <end position="353"/>
    </location>
</feature>
<feature type="region of interest" description="Disordered" evidence="1">
    <location>
        <begin position="67"/>
        <end position="131"/>
    </location>
</feature>
<keyword evidence="4" id="KW-1185">Reference proteome</keyword>
<gene>
    <name evidence="3" type="ORF">HJG63_010432</name>
</gene>